<evidence type="ECO:0000313" key="1">
    <source>
        <dbReference type="EMBL" id="WIY01426.1"/>
    </source>
</evidence>
<organism evidence="1 2">
    <name type="scientific">Amycolatopsis mongoliensis</name>
    <dbReference type="NCBI Taxonomy" id="715475"/>
    <lineage>
        <taxon>Bacteria</taxon>
        <taxon>Bacillati</taxon>
        <taxon>Actinomycetota</taxon>
        <taxon>Actinomycetes</taxon>
        <taxon>Pseudonocardiales</taxon>
        <taxon>Pseudonocardiaceae</taxon>
        <taxon>Amycolatopsis</taxon>
    </lineage>
</organism>
<dbReference type="KEGG" id="amog:QRX60_46635"/>
<accession>A0A9Y2ND73</accession>
<dbReference type="PANTHER" id="PTHR30634">
    <property type="entry name" value="OUTER MEMBRANE LOLAB LIPOPROTEIN INSERTION APPARATUS"/>
    <property type="match status" value="1"/>
</dbReference>
<dbReference type="Pfam" id="PF18934">
    <property type="entry name" value="DUF5682"/>
    <property type="match status" value="1"/>
</dbReference>
<dbReference type="Proteomes" id="UP001239397">
    <property type="component" value="Chromosome"/>
</dbReference>
<dbReference type="RefSeq" id="WP_285997875.1">
    <property type="nucleotide sequence ID" value="NZ_CP127295.1"/>
</dbReference>
<dbReference type="InterPro" id="IPR050458">
    <property type="entry name" value="LolB"/>
</dbReference>
<sequence length="739" mass="78856">MGRLLPGGPGDFVTSTHLLGIRHHGPGSARAVATRLAELEPDVVLIEGPPEADALVELTEDPAMAPPVALLAYATDDVSRAAFWPFAVFSPEWQALAYAREAGIPVRFCDLPAANTFAAGPDEHGGPPGDPLAALASAGGYDDPERWWDDVVESRRGDENPFDVIAEAMTALREDEEPPRGTEARREAYMRSVLRRTRKDGFENIAVVCGAWHVPALTDPLPPAAHDQTVLKGLPKRKVACTWVPWTHGRLATASGYGAGVRSPGWYHHLFTTAEDVTARWLTGVAAVLRQEDLPVSTAHVIEAVRLSETLATLRGRSSAGLAEVTEATRSVLCGGDEVQVELVTRRLVVGERLGEVPDRVPQPPLAADLTATAKRLRLKKDPVVKELDLDLRTPGGLDRSKLLHRLRILGIEWGSREASARRNKGTFRETWALCWEPAFEVDLVAAAVHGTTVPSAATAAVRDTVEGTPPLDEVTTAVENCLLADLPEALPEALAALDARAAADADVARLMSALPALARATRYGNVRGTDTGALRAVADRMLDRICAGLPPATHGIDDDAAARMAQLVDGVHDATSLLGDDPKERWLAALARLAERPSLPPLLAGRLTRILHDAGLLDALDVELRLGRALTPGIAPSAGAAYVEGFFDGGALLLVHDEGLLRVIDAWLAAIHDDVFTEVLPLLRRTFGAFSGPEKRAIGQRAAGLTGTARVVAMAEELDEDRAERVLPVLATLLGVGA</sequence>
<gene>
    <name evidence="1" type="ORF">QRX60_46635</name>
</gene>
<proteinExistence type="predicted"/>
<keyword evidence="2" id="KW-1185">Reference proteome</keyword>
<protein>
    <submittedName>
        <fullName evidence="1">DUF5682 family protein</fullName>
    </submittedName>
</protein>
<dbReference type="EMBL" id="CP127295">
    <property type="protein sequence ID" value="WIY01426.1"/>
    <property type="molecule type" value="Genomic_DNA"/>
</dbReference>
<reference evidence="1 2" key="1">
    <citation type="submission" date="2023-06" db="EMBL/GenBank/DDBJ databases">
        <authorList>
            <person name="Oyuntsetseg B."/>
            <person name="Kim S.B."/>
        </authorList>
    </citation>
    <scope>NUCLEOTIDE SEQUENCE [LARGE SCALE GENOMIC DNA]</scope>
    <source>
        <strain evidence="1 2">4-36</strain>
    </source>
</reference>
<evidence type="ECO:0000313" key="2">
    <source>
        <dbReference type="Proteomes" id="UP001239397"/>
    </source>
</evidence>
<dbReference type="AlphaFoldDB" id="A0A9Y2ND73"/>
<dbReference type="PANTHER" id="PTHR30634:SF14">
    <property type="match status" value="1"/>
</dbReference>
<dbReference type="InterPro" id="IPR043737">
    <property type="entry name" value="DUF5682"/>
</dbReference>
<name>A0A9Y2ND73_9PSEU</name>